<evidence type="ECO:0000313" key="3">
    <source>
        <dbReference type="Proteomes" id="UP000319809"/>
    </source>
</evidence>
<name>A0A4Y5YGS2_9GAMM</name>
<dbReference type="AlphaFoldDB" id="A0A4Y5YGS2"/>
<gene>
    <name evidence="2" type="ORF">FH971_12380</name>
</gene>
<reference evidence="2 3" key="1">
    <citation type="submission" date="2019-06" db="EMBL/GenBank/DDBJ databases">
        <title>The genome of Shewanella sp. SM1901.</title>
        <authorList>
            <person name="Cha Q."/>
        </authorList>
    </citation>
    <scope>NUCLEOTIDE SEQUENCE [LARGE SCALE GENOMIC DNA]</scope>
    <source>
        <strain evidence="2 3">SM1901</strain>
    </source>
</reference>
<evidence type="ECO:0000313" key="2">
    <source>
        <dbReference type="EMBL" id="QDE31693.1"/>
    </source>
</evidence>
<proteinExistence type="predicted"/>
<dbReference type="Proteomes" id="UP000319809">
    <property type="component" value="Chromosome"/>
</dbReference>
<keyword evidence="1" id="KW-0472">Membrane</keyword>
<protein>
    <submittedName>
        <fullName evidence="2">Uncharacterized protein</fullName>
    </submittedName>
</protein>
<feature type="transmembrane region" description="Helical" evidence="1">
    <location>
        <begin position="16"/>
        <end position="33"/>
    </location>
</feature>
<accession>A0A4Y5YGS2</accession>
<keyword evidence="1" id="KW-1133">Transmembrane helix</keyword>
<dbReference type="EMBL" id="CP041036">
    <property type="protein sequence ID" value="QDE31693.1"/>
    <property type="molecule type" value="Genomic_DNA"/>
</dbReference>
<keyword evidence="1" id="KW-0812">Transmembrane</keyword>
<dbReference type="KEGG" id="spol:FH971_12380"/>
<dbReference type="RefSeq" id="WP_140234496.1">
    <property type="nucleotide sequence ID" value="NZ_CP041036.1"/>
</dbReference>
<keyword evidence="3" id="KW-1185">Reference proteome</keyword>
<sequence>MYFIEMFADPSDRARFLAILLSAFFVGLGVWYTQNQINLREVKALKVSKIEELYKASISCLHLLESLQQKAIAETENDKHPAIFDPDEKLRIKQETNLIQRDLLENHQKMQMLISLYFPEEKMNTNYEHLTNQAIKIITNSDNSPKHFVKKIGLIVKEAEVYVIISKEQSKLMSK</sequence>
<evidence type="ECO:0000256" key="1">
    <source>
        <dbReference type="SAM" id="Phobius"/>
    </source>
</evidence>
<organism evidence="2 3">
    <name type="scientific">Shewanella polaris</name>
    <dbReference type="NCBI Taxonomy" id="2588449"/>
    <lineage>
        <taxon>Bacteria</taxon>
        <taxon>Pseudomonadati</taxon>
        <taxon>Pseudomonadota</taxon>
        <taxon>Gammaproteobacteria</taxon>
        <taxon>Alteromonadales</taxon>
        <taxon>Shewanellaceae</taxon>
        <taxon>Shewanella</taxon>
    </lineage>
</organism>